<accession>A0A1Y5Q0S2</accession>
<organism evidence="1">
    <name type="scientific">uncultured Stenotrophomonas sp</name>
    <dbReference type="NCBI Taxonomy" id="165438"/>
    <lineage>
        <taxon>Bacteria</taxon>
        <taxon>Pseudomonadati</taxon>
        <taxon>Pseudomonadota</taxon>
        <taxon>Gammaproteobacteria</taxon>
        <taxon>Lysobacterales</taxon>
        <taxon>Lysobacteraceae</taxon>
        <taxon>Stenotrophomonas</taxon>
        <taxon>environmental samples</taxon>
    </lineage>
</organism>
<gene>
    <name evidence="1" type="ORF">STPYR_10809</name>
</gene>
<proteinExistence type="predicted"/>
<name>A0A1Y5Q0S2_9GAMM</name>
<reference evidence="1" key="1">
    <citation type="submission" date="2016-03" db="EMBL/GenBank/DDBJ databases">
        <authorList>
            <person name="Ploux O."/>
        </authorList>
    </citation>
    <scope>NUCLEOTIDE SEQUENCE</scope>
    <source>
        <strain evidence="1">UC10</strain>
    </source>
</reference>
<dbReference type="EMBL" id="FLTS01000001">
    <property type="protein sequence ID" value="SBV35879.1"/>
    <property type="molecule type" value="Genomic_DNA"/>
</dbReference>
<dbReference type="AlphaFoldDB" id="A0A1Y5Q0S2"/>
<sequence length="65" mass="7723">MQKAGFERISVRTLNNLAVQVFAQLVRIVFFYRNHWDCPIFPIITESFQPGSWLSHPRFRAIRSE</sequence>
<protein>
    <submittedName>
        <fullName evidence="1">Uncharacterized protein</fullName>
    </submittedName>
</protein>
<evidence type="ECO:0000313" key="1">
    <source>
        <dbReference type="EMBL" id="SBV35879.1"/>
    </source>
</evidence>